<dbReference type="AlphaFoldDB" id="A0A2P2C038"/>
<organism evidence="5">
    <name type="scientific">metagenome</name>
    <dbReference type="NCBI Taxonomy" id="256318"/>
    <lineage>
        <taxon>unclassified sequences</taxon>
        <taxon>metagenomes</taxon>
    </lineage>
</organism>
<dbReference type="GO" id="GO:0043565">
    <property type="term" value="F:sequence-specific DNA binding"/>
    <property type="evidence" value="ECO:0007669"/>
    <property type="project" value="InterPro"/>
</dbReference>
<gene>
    <name evidence="5" type="ORF">NOCA2270028</name>
</gene>
<dbReference type="SUPFAM" id="SSF54909">
    <property type="entry name" value="Dimeric alpha+beta barrel"/>
    <property type="match status" value="1"/>
</dbReference>
<keyword evidence="1" id="KW-0805">Transcription regulation</keyword>
<dbReference type="InterPro" id="IPR019888">
    <property type="entry name" value="Tscrpt_reg_AsnC-like"/>
</dbReference>
<evidence type="ECO:0000256" key="1">
    <source>
        <dbReference type="ARBA" id="ARBA00023015"/>
    </source>
</evidence>
<dbReference type="InterPro" id="IPR019887">
    <property type="entry name" value="Tscrpt_reg_AsnC/Lrp_C"/>
</dbReference>
<dbReference type="InterPro" id="IPR000485">
    <property type="entry name" value="AsnC-type_HTH_dom"/>
</dbReference>
<dbReference type="Pfam" id="PF01037">
    <property type="entry name" value="AsnC_trans_reg"/>
    <property type="match status" value="1"/>
</dbReference>
<evidence type="ECO:0000313" key="5">
    <source>
        <dbReference type="EMBL" id="CUR55393.1"/>
    </source>
</evidence>
<protein>
    <submittedName>
        <fullName evidence="5">Transcriptional regulator, AsnC family</fullName>
    </submittedName>
</protein>
<sequence length="165" mass="18064">MPKNVQDPQVASREVLLDPVDHLLLELLIADGRIANNTLASRAGIAPSTCLTRVRRLQSLGVIRGFHAEVDLAACGRPLQALIAVRLQATARDRIARFQRQLAALPGVLNVFFLAGEDDFQIHIAVRDPDTLRNFVVDHLSVASEVAMTKTSLIFEHVGNRSIDA</sequence>
<proteinExistence type="predicted"/>
<dbReference type="GO" id="GO:0005829">
    <property type="term" value="C:cytosol"/>
    <property type="evidence" value="ECO:0007669"/>
    <property type="project" value="TreeGrafter"/>
</dbReference>
<dbReference type="Pfam" id="PF13412">
    <property type="entry name" value="HTH_24"/>
    <property type="match status" value="1"/>
</dbReference>
<dbReference type="SMART" id="SM00344">
    <property type="entry name" value="HTH_ASNC"/>
    <property type="match status" value="1"/>
</dbReference>
<dbReference type="InterPro" id="IPR011008">
    <property type="entry name" value="Dimeric_a/b-barrel"/>
</dbReference>
<keyword evidence="2" id="KW-0238">DNA-binding</keyword>
<dbReference type="PANTHER" id="PTHR30154">
    <property type="entry name" value="LEUCINE-RESPONSIVE REGULATORY PROTEIN"/>
    <property type="match status" value="1"/>
</dbReference>
<keyword evidence="3" id="KW-0804">Transcription</keyword>
<reference evidence="5" key="1">
    <citation type="submission" date="2015-08" db="EMBL/GenBank/DDBJ databases">
        <authorList>
            <person name="Babu N.S."/>
            <person name="Beckwith C.J."/>
            <person name="Beseler K.G."/>
            <person name="Brison A."/>
            <person name="Carone J.V."/>
            <person name="Caskin T.P."/>
            <person name="Diamond M."/>
            <person name="Durham M.E."/>
            <person name="Foxe J.M."/>
            <person name="Go M."/>
            <person name="Henderson B.A."/>
            <person name="Jones I.B."/>
            <person name="McGettigan J.A."/>
            <person name="Micheletti S.J."/>
            <person name="Nasrallah M.E."/>
            <person name="Ortiz D."/>
            <person name="Piller C.R."/>
            <person name="Privatt S.R."/>
            <person name="Schneider S.L."/>
            <person name="Sharp S."/>
            <person name="Smith T.C."/>
            <person name="Stanton J.D."/>
            <person name="Ullery H.E."/>
            <person name="Wilson R.J."/>
            <person name="Serrano M.G."/>
            <person name="Buck G."/>
            <person name="Lee V."/>
            <person name="Wang Y."/>
            <person name="Carvalho R."/>
            <person name="Voegtly L."/>
            <person name="Shi R."/>
            <person name="Duckworth R."/>
            <person name="Johnson A."/>
            <person name="Loviza R."/>
            <person name="Walstead R."/>
            <person name="Shah Z."/>
            <person name="Kiflezghi M."/>
            <person name="Wade K."/>
            <person name="Ball S.L."/>
            <person name="Bradley K.W."/>
            <person name="Asai D.J."/>
            <person name="Bowman C.A."/>
            <person name="Russell D.A."/>
            <person name="Pope W.H."/>
            <person name="Jacobs-Sera D."/>
            <person name="Hendrix R.W."/>
            <person name="Hatfull G.F."/>
        </authorList>
    </citation>
    <scope>NUCLEOTIDE SEQUENCE</scope>
</reference>
<dbReference type="SUPFAM" id="SSF46785">
    <property type="entry name" value="Winged helix' DNA-binding domain"/>
    <property type="match status" value="1"/>
</dbReference>
<dbReference type="GO" id="GO:0043200">
    <property type="term" value="P:response to amino acid"/>
    <property type="evidence" value="ECO:0007669"/>
    <property type="project" value="TreeGrafter"/>
</dbReference>
<dbReference type="PANTHER" id="PTHR30154:SF54">
    <property type="entry name" value="POSSIBLE TRANSCRIPTIONAL REGULATORY PROTEIN (PROBABLY LRP_ASNC-FAMILY)"/>
    <property type="match status" value="1"/>
</dbReference>
<evidence type="ECO:0000256" key="3">
    <source>
        <dbReference type="ARBA" id="ARBA00023163"/>
    </source>
</evidence>
<name>A0A2P2C038_9ZZZZ</name>
<evidence type="ECO:0000259" key="4">
    <source>
        <dbReference type="PROSITE" id="PS50956"/>
    </source>
</evidence>
<dbReference type="Gene3D" id="3.30.70.920">
    <property type="match status" value="1"/>
</dbReference>
<dbReference type="PRINTS" id="PR00033">
    <property type="entry name" value="HTHASNC"/>
</dbReference>
<dbReference type="InterPro" id="IPR036390">
    <property type="entry name" value="WH_DNA-bd_sf"/>
</dbReference>
<accession>A0A2P2C038</accession>
<dbReference type="PROSITE" id="PS50956">
    <property type="entry name" value="HTH_ASNC_2"/>
    <property type="match status" value="1"/>
</dbReference>
<evidence type="ECO:0000256" key="2">
    <source>
        <dbReference type="ARBA" id="ARBA00023125"/>
    </source>
</evidence>
<dbReference type="InterPro" id="IPR036388">
    <property type="entry name" value="WH-like_DNA-bd_sf"/>
</dbReference>
<dbReference type="Gene3D" id="1.10.10.10">
    <property type="entry name" value="Winged helix-like DNA-binding domain superfamily/Winged helix DNA-binding domain"/>
    <property type="match status" value="1"/>
</dbReference>
<feature type="domain" description="HTH asnC-type" evidence="4">
    <location>
        <begin position="17"/>
        <end position="78"/>
    </location>
</feature>
<dbReference type="EMBL" id="CZKA01000020">
    <property type="protein sequence ID" value="CUR55393.1"/>
    <property type="molecule type" value="Genomic_DNA"/>
</dbReference>